<evidence type="ECO:0000256" key="1">
    <source>
        <dbReference type="ARBA" id="ARBA00022723"/>
    </source>
</evidence>
<reference evidence="8 10" key="1">
    <citation type="submission" date="2014-09" db="EMBL/GenBank/DDBJ databases">
        <authorList>
            <person name="McGinnis J.M."/>
            <person name="Wolfgang W.J."/>
        </authorList>
    </citation>
    <scope>NUCLEOTIDE SEQUENCE [LARGE SCALE GENOMIC DNA]</scope>
    <source>
        <strain evidence="8 10">JCM 14014</strain>
    </source>
</reference>
<dbReference type="NCBIfam" id="NF011930">
    <property type="entry name" value="PRK15401.1"/>
    <property type="match status" value="1"/>
</dbReference>
<protein>
    <submittedName>
        <fullName evidence="9">Alkylated DNA repair protein (DNA oxidative demethylase)</fullName>
    </submittedName>
    <submittedName>
        <fullName evidence="8">Alpha-ketoglutarate-dependent dioxygenase</fullName>
    </submittedName>
</protein>
<comment type="cofactor">
    <cofactor evidence="6">
        <name>Fe(2+)</name>
        <dbReference type="ChEBI" id="CHEBI:29033"/>
    </cofactor>
    <text evidence="6">Binds 1 Fe(2+) ion per subunit.</text>
</comment>
<evidence type="ECO:0000256" key="3">
    <source>
        <dbReference type="ARBA" id="ARBA00023002"/>
    </source>
</evidence>
<dbReference type="EMBL" id="FOJO01000004">
    <property type="protein sequence ID" value="SFA45472.1"/>
    <property type="molecule type" value="Genomic_DNA"/>
</dbReference>
<dbReference type="GO" id="GO:0008168">
    <property type="term" value="F:methyltransferase activity"/>
    <property type="evidence" value="ECO:0007669"/>
    <property type="project" value="UniProtKB-KW"/>
</dbReference>
<dbReference type="eggNOG" id="COG3145">
    <property type="taxonomic scope" value="Bacteria"/>
</dbReference>
<keyword evidence="9" id="KW-0808">Transferase</keyword>
<dbReference type="RefSeq" id="WP_036738782.1">
    <property type="nucleotide sequence ID" value="NZ_FOJO01000004.1"/>
</dbReference>
<dbReference type="InterPro" id="IPR027450">
    <property type="entry name" value="AlkB-like"/>
</dbReference>
<accession>A0A099F806</accession>
<proteinExistence type="predicted"/>
<feature type="binding site" evidence="5">
    <location>
        <position position="139"/>
    </location>
    <ligand>
        <name>substrate</name>
    </ligand>
</feature>
<evidence type="ECO:0000313" key="10">
    <source>
        <dbReference type="Proteomes" id="UP000029846"/>
    </source>
</evidence>
<feature type="binding site" evidence="5">
    <location>
        <begin position="124"/>
        <end position="126"/>
    </location>
    <ligand>
        <name>2-oxoglutarate</name>
        <dbReference type="ChEBI" id="CHEBI:16810"/>
    </ligand>
</feature>
<name>A0A099F806_9RHOB</name>
<feature type="binding site" evidence="6">
    <location>
        <position position="137"/>
    </location>
    <ligand>
        <name>Fe cation</name>
        <dbReference type="ChEBI" id="CHEBI:24875"/>
        <note>catalytic</note>
    </ligand>
</feature>
<evidence type="ECO:0000256" key="5">
    <source>
        <dbReference type="PIRSR" id="PIRSR604574-1"/>
    </source>
</evidence>
<dbReference type="GO" id="GO:0035515">
    <property type="term" value="F:oxidative RNA demethylase activity"/>
    <property type="evidence" value="ECO:0007669"/>
    <property type="project" value="TreeGrafter"/>
</dbReference>
<dbReference type="Proteomes" id="UP000029846">
    <property type="component" value="Unassembled WGS sequence"/>
</dbReference>
<dbReference type="EMBL" id="JRKN01000003">
    <property type="protein sequence ID" value="KGJ06252.1"/>
    <property type="molecule type" value="Genomic_DNA"/>
</dbReference>
<dbReference type="GO" id="GO:0032259">
    <property type="term" value="P:methylation"/>
    <property type="evidence" value="ECO:0007669"/>
    <property type="project" value="UniProtKB-KW"/>
</dbReference>
<dbReference type="OrthoDB" id="9796932at2"/>
<keyword evidence="2 8" id="KW-0223">Dioxygenase</keyword>
<feature type="binding site" evidence="5">
    <location>
        <begin position="208"/>
        <end position="214"/>
    </location>
    <ligand>
        <name>2-oxoglutarate</name>
        <dbReference type="ChEBI" id="CHEBI:16810"/>
    </ligand>
</feature>
<feature type="binding site" evidence="5">
    <location>
        <position position="165"/>
    </location>
    <ligand>
        <name>substrate</name>
    </ligand>
</feature>
<feature type="binding site" evidence="6">
    <location>
        <position position="135"/>
    </location>
    <ligand>
        <name>Fe cation</name>
        <dbReference type="ChEBI" id="CHEBI:24875"/>
        <note>catalytic</note>
    </ligand>
</feature>
<dbReference type="PROSITE" id="PS51471">
    <property type="entry name" value="FE2OG_OXY"/>
    <property type="match status" value="1"/>
</dbReference>
<evidence type="ECO:0000256" key="6">
    <source>
        <dbReference type="PIRSR" id="PIRSR604574-2"/>
    </source>
</evidence>
<dbReference type="PANTHER" id="PTHR16557">
    <property type="entry name" value="ALKYLATED DNA REPAIR PROTEIN ALKB-RELATED"/>
    <property type="match status" value="1"/>
</dbReference>
<gene>
    <name evidence="8" type="ORF">IT41_03575</name>
    <name evidence="9" type="ORF">SAMN04487972_10437</name>
</gene>
<sequence length="217" mass="23572">MTGELFGQDDPPQTARLALAEGALLLRGHAVASQDRLLAAIEQVALAAPFRNMVTPGGRAMSVAMTNCGCAGWVTDRRGYRYDPLDPETGRPWPEMPGCFADLATDAARDAGYPGFRPDACLINRYAPGARMGLHQDRDERDLAQPIVSVSLGLPAMFQFGGRRRNDPVAKYPLLHGDVLVWGGPSRLNHHGILTLRDGVHPKTGALRLNLTFRHAL</sequence>
<evidence type="ECO:0000313" key="8">
    <source>
        <dbReference type="EMBL" id="KGJ06252.1"/>
    </source>
</evidence>
<dbReference type="GO" id="GO:0005737">
    <property type="term" value="C:cytoplasm"/>
    <property type="evidence" value="ECO:0007669"/>
    <property type="project" value="TreeGrafter"/>
</dbReference>
<keyword evidence="10" id="KW-1185">Reference proteome</keyword>
<evidence type="ECO:0000313" key="9">
    <source>
        <dbReference type="EMBL" id="SFA45472.1"/>
    </source>
</evidence>
<dbReference type="InterPro" id="IPR005123">
    <property type="entry name" value="Oxoglu/Fe-dep_dioxygenase_dom"/>
</dbReference>
<keyword evidence="4 6" id="KW-0408">Iron</keyword>
<keyword evidence="3" id="KW-0560">Oxidoreductase</keyword>
<dbReference type="InterPro" id="IPR037151">
    <property type="entry name" value="AlkB-like_sf"/>
</dbReference>
<dbReference type="GO" id="GO:0008198">
    <property type="term" value="F:ferrous iron binding"/>
    <property type="evidence" value="ECO:0007669"/>
    <property type="project" value="TreeGrafter"/>
</dbReference>
<evidence type="ECO:0000256" key="2">
    <source>
        <dbReference type="ARBA" id="ARBA00022964"/>
    </source>
</evidence>
<dbReference type="AlphaFoldDB" id="A0A099F806"/>
<keyword evidence="1 6" id="KW-0479">Metal-binding</keyword>
<feature type="domain" description="Fe2OG dioxygenase" evidence="7">
    <location>
        <begin position="117"/>
        <end position="217"/>
    </location>
</feature>
<dbReference type="STRING" id="376733.SAMN04487972_10437"/>
<feature type="binding site" evidence="5">
    <location>
        <begin position="80"/>
        <end position="82"/>
    </location>
    <ligand>
        <name>substrate</name>
    </ligand>
</feature>
<feature type="binding site" evidence="5">
    <location>
        <position position="73"/>
    </location>
    <ligand>
        <name>substrate</name>
    </ligand>
</feature>
<organism evidence="8 10">
    <name type="scientific">Paracoccus halophilus</name>
    <dbReference type="NCBI Taxonomy" id="376733"/>
    <lineage>
        <taxon>Bacteria</taxon>
        <taxon>Pseudomonadati</taxon>
        <taxon>Pseudomonadota</taxon>
        <taxon>Alphaproteobacteria</taxon>
        <taxon>Rhodobacterales</taxon>
        <taxon>Paracoccaceae</taxon>
        <taxon>Paracoccus</taxon>
    </lineage>
</organism>
<dbReference type="SUPFAM" id="SSF51197">
    <property type="entry name" value="Clavaminate synthase-like"/>
    <property type="match status" value="1"/>
</dbReference>
<evidence type="ECO:0000256" key="4">
    <source>
        <dbReference type="ARBA" id="ARBA00023004"/>
    </source>
</evidence>
<evidence type="ECO:0000313" key="11">
    <source>
        <dbReference type="Proteomes" id="UP000182312"/>
    </source>
</evidence>
<dbReference type="InterPro" id="IPR004574">
    <property type="entry name" value="Alkb"/>
</dbReference>
<evidence type="ECO:0000259" key="7">
    <source>
        <dbReference type="PROSITE" id="PS51471"/>
    </source>
</evidence>
<keyword evidence="9" id="KW-0489">Methyltransferase</keyword>
<reference evidence="8 10" key="2">
    <citation type="submission" date="2014-10" db="EMBL/GenBank/DDBJ databases">
        <title>Paracoccus sanguinis sp. nov., isolated from clinical specimens of New York State patients.</title>
        <authorList>
            <person name="Mingle L.A."/>
            <person name="Cole J.A."/>
            <person name="Lapierre P."/>
            <person name="Musser K.A."/>
        </authorList>
    </citation>
    <scope>NUCLEOTIDE SEQUENCE [LARGE SCALE GENOMIC DNA]</scope>
    <source>
        <strain evidence="8 10">JCM 14014</strain>
    </source>
</reference>
<dbReference type="PANTHER" id="PTHR16557:SF2">
    <property type="entry name" value="NUCLEIC ACID DIOXYGENASE ALKBH1"/>
    <property type="match status" value="1"/>
</dbReference>
<feature type="binding site" evidence="6">
    <location>
        <position position="191"/>
    </location>
    <ligand>
        <name>Fe cation</name>
        <dbReference type="ChEBI" id="CHEBI:24875"/>
        <note>catalytic</note>
    </ligand>
</feature>
<dbReference type="GO" id="GO:0035513">
    <property type="term" value="P:oxidative RNA demethylation"/>
    <property type="evidence" value="ECO:0007669"/>
    <property type="project" value="TreeGrafter"/>
</dbReference>
<dbReference type="GO" id="GO:0035516">
    <property type="term" value="F:broad specificity oxidative DNA demethylase activity"/>
    <property type="evidence" value="ECO:0007669"/>
    <property type="project" value="TreeGrafter"/>
</dbReference>
<dbReference type="Gene3D" id="2.60.120.590">
    <property type="entry name" value="Alpha-ketoglutarate-dependent dioxygenase AlkB-like"/>
    <property type="match status" value="1"/>
</dbReference>
<dbReference type="Pfam" id="PF13532">
    <property type="entry name" value="2OG-FeII_Oxy_2"/>
    <property type="match status" value="1"/>
</dbReference>
<reference evidence="9 11" key="3">
    <citation type="submission" date="2016-10" db="EMBL/GenBank/DDBJ databases">
        <authorList>
            <person name="de Groot N.N."/>
        </authorList>
    </citation>
    <scope>NUCLEOTIDE SEQUENCE [LARGE SCALE GENOMIC DNA]</scope>
    <source>
        <strain evidence="9 11">CGMCC 1.6117</strain>
    </source>
</reference>
<dbReference type="Proteomes" id="UP000182312">
    <property type="component" value="Unassembled WGS sequence"/>
</dbReference>